<reference evidence="7 8" key="1">
    <citation type="journal article" date="2019" name="Emerg. Microbes Infect.">
        <title>Comprehensive subspecies identification of 175 nontuberculous mycobacteria species based on 7547 genomic profiles.</title>
        <authorList>
            <person name="Matsumoto Y."/>
            <person name="Kinjo T."/>
            <person name="Motooka D."/>
            <person name="Nabeya D."/>
            <person name="Jung N."/>
            <person name="Uechi K."/>
            <person name="Horii T."/>
            <person name="Iida T."/>
            <person name="Fujita J."/>
            <person name="Nakamura S."/>
        </authorList>
    </citation>
    <scope>NUCLEOTIDE SEQUENCE [LARGE SCALE GENOMIC DNA]</scope>
    <source>
        <strain evidence="7 8">JCM 15296</strain>
    </source>
</reference>
<keyword evidence="4" id="KW-0862">Zinc</keyword>
<name>A0ABN5YMZ6_9MYCO</name>
<evidence type="ECO:0000256" key="1">
    <source>
        <dbReference type="ARBA" id="ARBA00001947"/>
    </source>
</evidence>
<evidence type="ECO:0000313" key="8">
    <source>
        <dbReference type="Proteomes" id="UP000465609"/>
    </source>
</evidence>
<dbReference type="Gene3D" id="3.90.180.10">
    <property type="entry name" value="Medium-chain alcohol dehydrogenases, catalytic domain"/>
    <property type="match status" value="2"/>
</dbReference>
<dbReference type="InterPro" id="IPR013154">
    <property type="entry name" value="ADH-like_N"/>
</dbReference>
<evidence type="ECO:0000256" key="5">
    <source>
        <dbReference type="ARBA" id="ARBA00023002"/>
    </source>
</evidence>
<dbReference type="Gene3D" id="3.40.50.720">
    <property type="entry name" value="NAD(P)-binding Rossmann-like Domain"/>
    <property type="match status" value="1"/>
</dbReference>
<keyword evidence="3" id="KW-0479">Metal-binding</keyword>
<accession>A0ABN5YMZ6</accession>
<evidence type="ECO:0000256" key="2">
    <source>
        <dbReference type="ARBA" id="ARBA00008072"/>
    </source>
</evidence>
<dbReference type="SUPFAM" id="SSF51735">
    <property type="entry name" value="NAD(P)-binding Rossmann-fold domains"/>
    <property type="match status" value="1"/>
</dbReference>
<comment type="cofactor">
    <cofactor evidence="1">
        <name>Zn(2+)</name>
        <dbReference type="ChEBI" id="CHEBI:29105"/>
    </cofactor>
</comment>
<dbReference type="EMBL" id="AP022577">
    <property type="protein sequence ID" value="BBX82988.1"/>
    <property type="molecule type" value="Genomic_DNA"/>
</dbReference>
<comment type="similarity">
    <text evidence="2">Belongs to the zinc-containing alcohol dehydrogenase family.</text>
</comment>
<dbReference type="SUPFAM" id="SSF50129">
    <property type="entry name" value="GroES-like"/>
    <property type="match status" value="1"/>
</dbReference>
<dbReference type="InterPro" id="IPR036291">
    <property type="entry name" value="NAD(P)-bd_dom_sf"/>
</dbReference>
<dbReference type="PANTHER" id="PTHR43350">
    <property type="entry name" value="NAD-DEPENDENT ALCOHOL DEHYDROGENASE"/>
    <property type="match status" value="1"/>
</dbReference>
<gene>
    <name evidence="7" type="ORF">MAUB_08610</name>
</gene>
<sequence>MTHPDCMQNTPSASEAIDIDRASGDRASDMPRCGGPPEVMAAAYITTEGELTIRQQPVPKPGPGEILLRTAVSALCGTDLHRFRGATSYGTDTDVYGHESVGAVVRCDSGRFNPGQRVLHVPFPSDGRVFAPYQLARETNVVPLPDELTARTAVFAQQLGTVIYALRNFWPSPTPPRRAFVAGAGPAGLLFIQLLRQRGCTEVYVHEPDAHRSRLAVTFGALPATAASPTAELSVDASGMIGVRHECWQRTDQHGIIGVYGLPDHEPGDLEISVLELVSKNLRLVGAIGSQAEPGLVSFREAIHLLETAKINVEPLVSHEIGLAELPHTALRAAHVQDNIVKVLVTFPGPPASDAESI</sequence>
<dbReference type="Pfam" id="PF08240">
    <property type="entry name" value="ADH_N"/>
    <property type="match status" value="1"/>
</dbReference>
<feature type="domain" description="Alcohol dehydrogenase-like N-terminal" evidence="6">
    <location>
        <begin position="62"/>
        <end position="145"/>
    </location>
</feature>
<organism evidence="7 8">
    <name type="scientific">Mycolicibacterium aubagnense</name>
    <dbReference type="NCBI Taxonomy" id="319707"/>
    <lineage>
        <taxon>Bacteria</taxon>
        <taxon>Bacillati</taxon>
        <taxon>Actinomycetota</taxon>
        <taxon>Actinomycetes</taxon>
        <taxon>Mycobacteriales</taxon>
        <taxon>Mycobacteriaceae</taxon>
        <taxon>Mycolicibacterium</taxon>
    </lineage>
</organism>
<proteinExistence type="inferred from homology"/>
<keyword evidence="8" id="KW-1185">Reference proteome</keyword>
<evidence type="ECO:0000313" key="7">
    <source>
        <dbReference type="EMBL" id="BBX82988.1"/>
    </source>
</evidence>
<evidence type="ECO:0000256" key="4">
    <source>
        <dbReference type="ARBA" id="ARBA00022833"/>
    </source>
</evidence>
<dbReference type="PANTHER" id="PTHR43350:SF19">
    <property type="entry name" value="D-GULOSIDE 3-DEHYDROGENASE"/>
    <property type="match status" value="1"/>
</dbReference>
<keyword evidence="5" id="KW-0560">Oxidoreductase</keyword>
<evidence type="ECO:0000256" key="3">
    <source>
        <dbReference type="ARBA" id="ARBA00022723"/>
    </source>
</evidence>
<protein>
    <submittedName>
        <fullName evidence="7">Galactitol-1-phosphate 5-dehydrogenase</fullName>
    </submittedName>
</protein>
<dbReference type="Proteomes" id="UP000465609">
    <property type="component" value="Chromosome"/>
</dbReference>
<evidence type="ECO:0000259" key="6">
    <source>
        <dbReference type="Pfam" id="PF08240"/>
    </source>
</evidence>
<dbReference type="InterPro" id="IPR011032">
    <property type="entry name" value="GroES-like_sf"/>
</dbReference>